<reference evidence="2" key="2">
    <citation type="journal article" date="2022" name="Microb. Genom.">
        <title>A chromosome-scale genome assembly of the tomato pathogen Cladosporium fulvum reveals a compartmentalized genome architecture and the presence of a dispensable chromosome.</title>
        <authorList>
            <person name="Zaccaron A.Z."/>
            <person name="Chen L.H."/>
            <person name="Samaras A."/>
            <person name="Stergiopoulos I."/>
        </authorList>
    </citation>
    <scope>NUCLEOTIDE SEQUENCE</scope>
    <source>
        <strain evidence="2">Race5_Kim</strain>
    </source>
</reference>
<dbReference type="RefSeq" id="XP_047759914.1">
    <property type="nucleotide sequence ID" value="XM_047907067.1"/>
</dbReference>
<protein>
    <submittedName>
        <fullName evidence="2">Uncharacterized protein</fullName>
    </submittedName>
</protein>
<name>A0A9Q8LF52_PASFU</name>
<accession>A0A9Q8LF52</accession>
<sequence length="121" mass="13476">MALNPPADRQEIVKRGPLCGDPRRGEKEDALAPLHTRQLVHQLHQDLRPNLNDQHPLRDRVLAVVPDFTIEVCSVLGQLYAHTPQIAVPAETMAHKDAGIDWEAEFQYLNGAAHKRAPVVA</sequence>
<dbReference type="EMBL" id="CP090165">
    <property type="protein sequence ID" value="UJO15548.1"/>
    <property type="molecule type" value="Genomic_DNA"/>
</dbReference>
<gene>
    <name evidence="2" type="ORF">CLAFUR5_07919</name>
</gene>
<organism evidence="2 3">
    <name type="scientific">Passalora fulva</name>
    <name type="common">Tomato leaf mold</name>
    <name type="synonym">Cladosporium fulvum</name>
    <dbReference type="NCBI Taxonomy" id="5499"/>
    <lineage>
        <taxon>Eukaryota</taxon>
        <taxon>Fungi</taxon>
        <taxon>Dikarya</taxon>
        <taxon>Ascomycota</taxon>
        <taxon>Pezizomycotina</taxon>
        <taxon>Dothideomycetes</taxon>
        <taxon>Dothideomycetidae</taxon>
        <taxon>Mycosphaerellales</taxon>
        <taxon>Mycosphaerellaceae</taxon>
        <taxon>Fulvia</taxon>
    </lineage>
</organism>
<evidence type="ECO:0000313" key="2">
    <source>
        <dbReference type="EMBL" id="UJO15548.1"/>
    </source>
</evidence>
<reference evidence="2" key="1">
    <citation type="submission" date="2021-12" db="EMBL/GenBank/DDBJ databases">
        <authorList>
            <person name="Zaccaron A."/>
            <person name="Stergiopoulos I."/>
        </authorList>
    </citation>
    <scope>NUCLEOTIDE SEQUENCE</scope>
    <source>
        <strain evidence="2">Race5_Kim</strain>
    </source>
</reference>
<dbReference type="Proteomes" id="UP000756132">
    <property type="component" value="Chromosome 3"/>
</dbReference>
<keyword evidence="3" id="KW-1185">Reference proteome</keyword>
<dbReference type="GeneID" id="71987797"/>
<feature type="region of interest" description="Disordered" evidence="1">
    <location>
        <begin position="1"/>
        <end position="26"/>
    </location>
</feature>
<evidence type="ECO:0000313" key="3">
    <source>
        <dbReference type="Proteomes" id="UP000756132"/>
    </source>
</evidence>
<dbReference type="AlphaFoldDB" id="A0A9Q8LF52"/>
<proteinExistence type="predicted"/>
<evidence type="ECO:0000256" key="1">
    <source>
        <dbReference type="SAM" id="MobiDB-lite"/>
    </source>
</evidence>
<dbReference type="KEGG" id="ffu:CLAFUR5_07919"/>